<dbReference type="InterPro" id="IPR046521">
    <property type="entry name" value="DUF6698"/>
</dbReference>
<reference evidence="3" key="2">
    <citation type="submission" date="2015-01" db="EMBL/GenBank/DDBJ databases">
        <title>Evolutionary Origins and Diversification of the Mycorrhizal Mutualists.</title>
        <authorList>
            <consortium name="DOE Joint Genome Institute"/>
            <consortium name="Mycorrhizal Genomics Consortium"/>
            <person name="Kohler A."/>
            <person name="Kuo A."/>
            <person name="Nagy L.G."/>
            <person name="Floudas D."/>
            <person name="Copeland A."/>
            <person name="Barry K.W."/>
            <person name="Cichocki N."/>
            <person name="Veneault-Fourrey C."/>
            <person name="LaButti K."/>
            <person name="Lindquist E.A."/>
            <person name="Lipzen A."/>
            <person name="Lundell T."/>
            <person name="Morin E."/>
            <person name="Murat C."/>
            <person name="Riley R."/>
            <person name="Ohm R."/>
            <person name="Sun H."/>
            <person name="Tunlid A."/>
            <person name="Henrissat B."/>
            <person name="Grigoriev I.V."/>
            <person name="Hibbett D.S."/>
            <person name="Martin F."/>
        </authorList>
    </citation>
    <scope>NUCLEOTIDE SEQUENCE [LARGE SCALE GENOMIC DNA]</scope>
    <source>
        <strain evidence="3">Marx 270</strain>
    </source>
</reference>
<gene>
    <name evidence="2" type="ORF">M404DRAFT_32181</name>
</gene>
<dbReference type="Pfam" id="PF20414">
    <property type="entry name" value="DUF6698"/>
    <property type="match status" value="1"/>
</dbReference>
<evidence type="ECO:0000256" key="1">
    <source>
        <dbReference type="SAM" id="MobiDB-lite"/>
    </source>
</evidence>
<feature type="compositionally biased region" description="Polar residues" evidence="1">
    <location>
        <begin position="206"/>
        <end position="215"/>
    </location>
</feature>
<evidence type="ECO:0000313" key="2">
    <source>
        <dbReference type="EMBL" id="KIN97557.1"/>
    </source>
</evidence>
<feature type="region of interest" description="Disordered" evidence="1">
    <location>
        <begin position="206"/>
        <end position="225"/>
    </location>
</feature>
<proteinExistence type="predicted"/>
<organism evidence="2 3">
    <name type="scientific">Pisolithus tinctorius Marx 270</name>
    <dbReference type="NCBI Taxonomy" id="870435"/>
    <lineage>
        <taxon>Eukaryota</taxon>
        <taxon>Fungi</taxon>
        <taxon>Dikarya</taxon>
        <taxon>Basidiomycota</taxon>
        <taxon>Agaricomycotina</taxon>
        <taxon>Agaricomycetes</taxon>
        <taxon>Agaricomycetidae</taxon>
        <taxon>Boletales</taxon>
        <taxon>Sclerodermatineae</taxon>
        <taxon>Pisolithaceae</taxon>
        <taxon>Pisolithus</taxon>
    </lineage>
</organism>
<dbReference type="HOGENOM" id="CLU_1016051_0_0_1"/>
<name>A0A0C3IKR3_PISTI</name>
<dbReference type="EMBL" id="KN832027">
    <property type="protein sequence ID" value="KIN97557.1"/>
    <property type="molecule type" value="Genomic_DNA"/>
</dbReference>
<protein>
    <submittedName>
        <fullName evidence="2">Uncharacterized protein</fullName>
    </submittedName>
</protein>
<dbReference type="InParanoid" id="A0A0C3IKR3"/>
<keyword evidence="3" id="KW-1185">Reference proteome</keyword>
<sequence length="278" mass="30722">MTALQTGTIVVTTWNWPTFFYKDGLYDPQNRHHGLFCGHIAWQFHVHLFIGPSAAAKGVITSNASKKAKNRAWDLTEVTPHIIAYVHIIKWTNTTGNIDLAEMAWYIVDMFKDQDDWTRKTLAWWNLHAFLERSQNGSKALKCCIEPNLDDNVVHIRAMRGSTVSSNPSSSLGGGSDVNNNASCSNGISSAGSSDNAGFNFSAITTENRGTSPLTSDEEDSEELVAPVPRRAKPKLKKHKKADKDIFITDTEDWAPASMTLEIAKATTHAGKKRTNGF</sequence>
<accession>A0A0C3IKR3</accession>
<dbReference type="OrthoDB" id="3220614at2759"/>
<dbReference type="AlphaFoldDB" id="A0A0C3IKR3"/>
<reference evidence="2 3" key="1">
    <citation type="submission" date="2014-04" db="EMBL/GenBank/DDBJ databases">
        <authorList>
            <consortium name="DOE Joint Genome Institute"/>
            <person name="Kuo A."/>
            <person name="Kohler A."/>
            <person name="Costa M.D."/>
            <person name="Nagy L.G."/>
            <person name="Floudas D."/>
            <person name="Copeland A."/>
            <person name="Barry K.W."/>
            <person name="Cichocki N."/>
            <person name="Veneault-Fourrey C."/>
            <person name="LaButti K."/>
            <person name="Lindquist E.A."/>
            <person name="Lipzen A."/>
            <person name="Lundell T."/>
            <person name="Morin E."/>
            <person name="Murat C."/>
            <person name="Sun H."/>
            <person name="Tunlid A."/>
            <person name="Henrissat B."/>
            <person name="Grigoriev I.V."/>
            <person name="Hibbett D.S."/>
            <person name="Martin F."/>
            <person name="Nordberg H.P."/>
            <person name="Cantor M.N."/>
            <person name="Hua S.X."/>
        </authorList>
    </citation>
    <scope>NUCLEOTIDE SEQUENCE [LARGE SCALE GENOMIC DNA]</scope>
    <source>
        <strain evidence="2 3">Marx 270</strain>
    </source>
</reference>
<dbReference type="STRING" id="870435.A0A0C3IKR3"/>
<evidence type="ECO:0000313" key="3">
    <source>
        <dbReference type="Proteomes" id="UP000054217"/>
    </source>
</evidence>
<dbReference type="Proteomes" id="UP000054217">
    <property type="component" value="Unassembled WGS sequence"/>
</dbReference>